<keyword evidence="2" id="KW-0540">Nuclease</keyword>
<accession>A0A4V1AIG5</accession>
<dbReference type="Proteomes" id="UP000292886">
    <property type="component" value="Chromosome"/>
</dbReference>
<keyword evidence="3" id="KW-1185">Reference proteome</keyword>
<sequence>MEIQELKTKLGQLAVKVRDQQEKKIAEETTKTSLIMPFFSMLGYDVFDPDEFAPEIKAGRGIKRSERVDYAIYIDGQVKMLVEAKGLSEDLEKHDSQLFRYYTSTEAKFGILTNGRFYKFYTDLDETNKMDETPFLTIDVTNISDIQLTELIKFSKMAFDVDQIVSTASDLKYLDLTKRYLEKQFDSPSDEFIKFIINDYYHGVKTQGVIEQFKPIVQRAFKQLITGSVSQKLESALQSTKDEATEHEKPTIETTVDELEAYAIVKLMLNDVLEASRVFYRDNNSYFNVLIDDSNRNWLLRVYFRKNGNFIRINDGSAPEGGAKLPFKRPFDLHMYTDDVVAAAQKYV</sequence>
<evidence type="ECO:0000313" key="3">
    <source>
        <dbReference type="Proteomes" id="UP000292886"/>
    </source>
</evidence>
<dbReference type="PIRSF" id="PIRSF035009">
    <property type="entry name" value="UCP035009_HSDR_N"/>
    <property type="match status" value="1"/>
</dbReference>
<dbReference type="InterPro" id="IPR017035">
    <property type="entry name" value="UCP035009_HsdR_All3000-type"/>
</dbReference>
<feature type="domain" description="Restriction endonuclease type I HsdR N-terminal" evidence="1">
    <location>
        <begin position="64"/>
        <end position="128"/>
    </location>
</feature>
<gene>
    <name evidence="2" type="ORF">EQG49_02560</name>
</gene>
<keyword evidence="2" id="KW-0255">Endonuclease</keyword>
<reference evidence="3" key="1">
    <citation type="submission" date="2019-03" db="EMBL/GenBank/DDBJ databases">
        <title>Weissella sp. 26KH-42 Genome sequencing.</title>
        <authorList>
            <person name="Heo J."/>
            <person name="Kim S.-J."/>
            <person name="Kim J.-S."/>
            <person name="Hong S.-B."/>
            <person name="Kwon S.-W."/>
        </authorList>
    </citation>
    <scope>NUCLEOTIDE SEQUENCE [LARGE SCALE GENOMIC DNA]</scope>
    <source>
        <strain evidence="3">26KH-42</strain>
    </source>
</reference>
<organism evidence="2 3">
    <name type="scientific">Periweissella cryptocerci</name>
    <dbReference type="NCBI Taxonomy" id="2506420"/>
    <lineage>
        <taxon>Bacteria</taxon>
        <taxon>Bacillati</taxon>
        <taxon>Bacillota</taxon>
        <taxon>Bacilli</taxon>
        <taxon>Lactobacillales</taxon>
        <taxon>Lactobacillaceae</taxon>
        <taxon>Periweissella</taxon>
    </lineage>
</organism>
<name>A0A4V1AIG5_9LACO</name>
<dbReference type="GO" id="GO:0003677">
    <property type="term" value="F:DNA binding"/>
    <property type="evidence" value="ECO:0007669"/>
    <property type="project" value="UniProtKB-KW"/>
</dbReference>
<dbReference type="RefSeq" id="WP_133362505.1">
    <property type="nucleotide sequence ID" value="NZ_CP037940.1"/>
</dbReference>
<dbReference type="KEGG" id="wei:EQG49_02560"/>
<proteinExistence type="predicted"/>
<dbReference type="Gene3D" id="3.90.1570.30">
    <property type="match status" value="1"/>
</dbReference>
<dbReference type="EMBL" id="CP037940">
    <property type="protein sequence ID" value="QBO35425.1"/>
    <property type="molecule type" value="Genomic_DNA"/>
</dbReference>
<dbReference type="Pfam" id="PF04313">
    <property type="entry name" value="HSDR_N"/>
    <property type="match status" value="1"/>
</dbReference>
<keyword evidence="2" id="KW-0378">Hydrolase</keyword>
<protein>
    <submittedName>
        <fullName evidence="2">Endonuclease</fullName>
    </submittedName>
</protein>
<dbReference type="OrthoDB" id="9148007at2"/>
<dbReference type="GO" id="GO:0009035">
    <property type="term" value="F:type I site-specific deoxyribonuclease activity"/>
    <property type="evidence" value="ECO:0007669"/>
    <property type="project" value="UniProtKB-EC"/>
</dbReference>
<dbReference type="InterPro" id="IPR007409">
    <property type="entry name" value="Restrct_endonuc_type1_HsdR_N"/>
</dbReference>
<dbReference type="GO" id="GO:0009307">
    <property type="term" value="P:DNA restriction-modification system"/>
    <property type="evidence" value="ECO:0007669"/>
    <property type="project" value="UniProtKB-KW"/>
</dbReference>
<dbReference type="AlphaFoldDB" id="A0A4V1AIG5"/>
<evidence type="ECO:0000313" key="2">
    <source>
        <dbReference type="EMBL" id="QBO35425.1"/>
    </source>
</evidence>
<dbReference type="GO" id="GO:0005524">
    <property type="term" value="F:ATP binding"/>
    <property type="evidence" value="ECO:0007669"/>
    <property type="project" value="UniProtKB-KW"/>
</dbReference>
<evidence type="ECO:0000259" key="1">
    <source>
        <dbReference type="Pfam" id="PF04313"/>
    </source>
</evidence>